<dbReference type="InterPro" id="IPR003718">
    <property type="entry name" value="OsmC/Ohr_fam"/>
</dbReference>
<keyword evidence="2" id="KW-1185">Reference proteome</keyword>
<dbReference type="InterPro" id="IPR015946">
    <property type="entry name" value="KH_dom-like_a/b"/>
</dbReference>
<dbReference type="InterPro" id="IPR052924">
    <property type="entry name" value="OsmC/Ohr_hydroprdx_reductase"/>
</dbReference>
<dbReference type="STRING" id="1844.UG56_011835"/>
<dbReference type="AlphaFoldDB" id="A0A1J4N531"/>
<evidence type="ECO:0000313" key="2">
    <source>
        <dbReference type="Proteomes" id="UP000033772"/>
    </source>
</evidence>
<reference evidence="1" key="1">
    <citation type="submission" date="2016-10" db="EMBL/GenBank/DDBJ databases">
        <title>Draft Genome Sequence of Nocardioides luteus Strain BAFB, an Alkane-Degrading Bacterium Isolated from JP-7 Polluted Soil.</title>
        <authorList>
            <person name="Brown L."/>
            <person name="Ruiz O.N."/>
            <person name="Gunasekera T."/>
        </authorList>
    </citation>
    <scope>NUCLEOTIDE SEQUENCE [LARGE SCALE GENOMIC DNA]</scope>
    <source>
        <strain evidence="1">BAFB</strain>
    </source>
</reference>
<dbReference type="EMBL" id="JZDQ02000014">
    <property type="protein sequence ID" value="OIJ26652.1"/>
    <property type="molecule type" value="Genomic_DNA"/>
</dbReference>
<dbReference type="RefSeq" id="WP_045548011.1">
    <property type="nucleotide sequence ID" value="NZ_JZDQ02000014.1"/>
</dbReference>
<dbReference type="SUPFAM" id="SSF82784">
    <property type="entry name" value="OsmC-like"/>
    <property type="match status" value="1"/>
</dbReference>
<dbReference type="OrthoDB" id="9811389at2"/>
<dbReference type="Proteomes" id="UP000033772">
    <property type="component" value="Unassembled WGS sequence"/>
</dbReference>
<comment type="caution">
    <text evidence="1">The sequence shown here is derived from an EMBL/GenBank/DDBJ whole genome shotgun (WGS) entry which is preliminary data.</text>
</comment>
<organism evidence="1 2">
    <name type="scientific">Nocardioides luteus</name>
    <dbReference type="NCBI Taxonomy" id="1844"/>
    <lineage>
        <taxon>Bacteria</taxon>
        <taxon>Bacillati</taxon>
        <taxon>Actinomycetota</taxon>
        <taxon>Actinomycetes</taxon>
        <taxon>Propionibacteriales</taxon>
        <taxon>Nocardioidaceae</taxon>
        <taxon>Nocardioides</taxon>
    </lineage>
</organism>
<evidence type="ECO:0000313" key="1">
    <source>
        <dbReference type="EMBL" id="OIJ26652.1"/>
    </source>
</evidence>
<accession>A0A1J4N531</accession>
<dbReference type="Gene3D" id="3.30.300.20">
    <property type="match status" value="1"/>
</dbReference>
<protein>
    <submittedName>
        <fullName evidence="1">Osmotically inducible protein C</fullName>
    </submittedName>
</protein>
<dbReference type="Pfam" id="PF02566">
    <property type="entry name" value="OsmC"/>
    <property type="match status" value="1"/>
</dbReference>
<proteinExistence type="predicted"/>
<dbReference type="PANTHER" id="PTHR35368">
    <property type="entry name" value="HYDROPEROXIDE REDUCTASE"/>
    <property type="match status" value="1"/>
</dbReference>
<name>A0A1J4N531_9ACTN</name>
<dbReference type="PANTHER" id="PTHR35368:SF1">
    <property type="entry name" value="HYDROPEROXIDE REDUCTASE"/>
    <property type="match status" value="1"/>
</dbReference>
<dbReference type="InterPro" id="IPR036102">
    <property type="entry name" value="OsmC/Ohrsf"/>
</dbReference>
<gene>
    <name evidence="1" type="ORF">UG56_011835</name>
</gene>
<sequence>MTETTVDNGVNVEALLGARAALQETPEAAKFTWRATNTWVKGTHSKSKVEGFFGLGEEQEAGRSFESDGDHPPQFAADNQGPTPVETVLVALGGCLTAGVAAVAQQRGIQLNSVTATIEGDHDIRGILGADADVRNGFTGVRVNYSIDADASPEDIEALVAQSQKRSAVFDILTNPTAVSVSVS</sequence>